<reference evidence="3 4" key="1">
    <citation type="submission" date="2024-07" db="EMBL/GenBank/DDBJ databases">
        <authorList>
            <person name="Lee S."/>
            <person name="Kang M."/>
        </authorList>
    </citation>
    <scope>NUCLEOTIDE SEQUENCE [LARGE SCALE GENOMIC DNA]</scope>
    <source>
        <strain evidence="3 4">DS6</strain>
    </source>
</reference>
<sequence>MPNPLGDIAHLGHVELLTPKLDESVWFFTEILGMTETKREGDSVFLRTFDNYEQTSLILTGHETSGIKKMALRASSEDALARRVKAVEEFGMSGSWVDGVAGTGPTYLTQDPDGHDIALYYETEWYQAPDDLKPGLKNQPQAKPNRGIGVRRLDHVNYLGKNVKANTDFLENALGARPTEQIQLDTGEISGRWTTFTHKSYDVVYSADWTGSTGRLHHIAFAPDSRDDILRAADLALDHGVHIETGPHKHAIQQTFFLYLYEPGGNRIELCNPLTRLVMAPDWEVVTWTEAERAKGQAWGLKTIETFHTHGTPPVAKA</sequence>
<protein>
    <submittedName>
        <fullName evidence="3">Catechol 2,3-dioxygenase</fullName>
        <ecNumber evidence="3">1.13.11.2</ecNumber>
    </submittedName>
</protein>
<dbReference type="InterPro" id="IPR037523">
    <property type="entry name" value="VOC_core"/>
</dbReference>
<dbReference type="RefSeq" id="WP_367990758.1">
    <property type="nucleotide sequence ID" value="NZ_JBFPJR010000001.1"/>
</dbReference>
<dbReference type="NCBIfam" id="TIGR03211">
    <property type="entry name" value="catechol_2_3"/>
    <property type="match status" value="1"/>
</dbReference>
<dbReference type="PANTHER" id="PTHR21366">
    <property type="entry name" value="GLYOXALASE FAMILY PROTEIN"/>
    <property type="match status" value="1"/>
</dbReference>
<dbReference type="InterPro" id="IPR017624">
    <property type="entry name" value="Catechol_2-3_dOase"/>
</dbReference>
<evidence type="ECO:0000313" key="4">
    <source>
        <dbReference type="Proteomes" id="UP001556631"/>
    </source>
</evidence>
<dbReference type="EC" id="1.13.11.2" evidence="3"/>
<dbReference type="PROSITE" id="PS51819">
    <property type="entry name" value="VOC"/>
    <property type="match status" value="2"/>
</dbReference>
<feature type="domain" description="VOC" evidence="2">
    <location>
        <begin position="152"/>
        <end position="273"/>
    </location>
</feature>
<dbReference type="Proteomes" id="UP001556631">
    <property type="component" value="Unassembled WGS sequence"/>
</dbReference>
<keyword evidence="1" id="KW-0677">Repeat</keyword>
<dbReference type="InterPro" id="IPR004360">
    <property type="entry name" value="Glyas_Fos-R_dOase_dom"/>
</dbReference>
<proteinExistence type="predicted"/>
<dbReference type="InterPro" id="IPR050383">
    <property type="entry name" value="GlyoxalaseI/FosfomycinResist"/>
</dbReference>
<name>A0ABV3ST53_9ACTN</name>
<dbReference type="Pfam" id="PF00903">
    <property type="entry name" value="Glyoxalase"/>
    <property type="match status" value="2"/>
</dbReference>
<evidence type="ECO:0000256" key="1">
    <source>
        <dbReference type="ARBA" id="ARBA00022737"/>
    </source>
</evidence>
<keyword evidence="4" id="KW-1185">Reference proteome</keyword>
<evidence type="ECO:0000313" key="3">
    <source>
        <dbReference type="EMBL" id="MEX0426117.1"/>
    </source>
</evidence>
<comment type="caution">
    <text evidence="3">The sequence shown here is derived from an EMBL/GenBank/DDBJ whole genome shotgun (WGS) entry which is preliminary data.</text>
</comment>
<organism evidence="3 4">
    <name type="scientific">Nocardioides eburneus</name>
    <dbReference type="NCBI Taxonomy" id="3231482"/>
    <lineage>
        <taxon>Bacteria</taxon>
        <taxon>Bacillati</taxon>
        <taxon>Actinomycetota</taxon>
        <taxon>Actinomycetes</taxon>
        <taxon>Propionibacteriales</taxon>
        <taxon>Nocardioidaceae</taxon>
        <taxon>Nocardioides</taxon>
    </lineage>
</organism>
<keyword evidence="3" id="KW-0560">Oxidoreductase</keyword>
<gene>
    <name evidence="3" type="ORF">AB3X52_00680</name>
</gene>
<dbReference type="PANTHER" id="PTHR21366:SF19">
    <property type="entry name" value="METAPYROCATECHASE"/>
    <property type="match status" value="1"/>
</dbReference>
<dbReference type="SUPFAM" id="SSF54593">
    <property type="entry name" value="Glyoxalase/Bleomycin resistance protein/Dihydroxybiphenyl dioxygenase"/>
    <property type="match status" value="1"/>
</dbReference>
<evidence type="ECO:0000259" key="2">
    <source>
        <dbReference type="PROSITE" id="PS51819"/>
    </source>
</evidence>
<feature type="domain" description="VOC" evidence="2">
    <location>
        <begin position="10"/>
        <end position="122"/>
    </location>
</feature>
<dbReference type="GO" id="GO:0018577">
    <property type="term" value="F:catechol 2,3-dioxygenase activity"/>
    <property type="evidence" value="ECO:0007669"/>
    <property type="project" value="UniProtKB-EC"/>
</dbReference>
<dbReference type="InterPro" id="IPR029068">
    <property type="entry name" value="Glyas_Bleomycin-R_OHBP_Dase"/>
</dbReference>
<accession>A0ABV3ST53</accession>
<dbReference type="Gene3D" id="3.10.180.10">
    <property type="entry name" value="2,3-Dihydroxybiphenyl 1,2-Dioxygenase, domain 1"/>
    <property type="match status" value="2"/>
</dbReference>
<dbReference type="EMBL" id="JBFPJR010000001">
    <property type="protein sequence ID" value="MEX0426117.1"/>
    <property type="molecule type" value="Genomic_DNA"/>
</dbReference>